<protein>
    <submittedName>
        <fullName evidence="1">Uncharacterized protein</fullName>
    </submittedName>
</protein>
<reference evidence="1" key="1">
    <citation type="journal article" date="2021" name="Proc. Natl. Acad. Sci. U.S.A.">
        <title>A Catalog of Tens of Thousands of Viruses from Human Metagenomes Reveals Hidden Associations with Chronic Diseases.</title>
        <authorList>
            <person name="Tisza M.J."/>
            <person name="Buck C.B."/>
        </authorList>
    </citation>
    <scope>NUCLEOTIDE SEQUENCE</scope>
    <source>
        <strain evidence="1">CtiJY10</strain>
    </source>
</reference>
<proteinExistence type="predicted"/>
<accession>A0A8S5N4V7</accession>
<sequence>MRSITYKIKRFTFFTGSSIIGLWKTIEQYDEYF</sequence>
<organism evidence="1">
    <name type="scientific">Podoviridae sp. ctiJY10</name>
    <dbReference type="NCBI Taxonomy" id="2826572"/>
    <lineage>
        <taxon>Viruses</taxon>
        <taxon>Duplodnaviria</taxon>
        <taxon>Heunggongvirae</taxon>
        <taxon>Uroviricota</taxon>
        <taxon>Caudoviricetes</taxon>
    </lineage>
</organism>
<evidence type="ECO:0000313" key="1">
    <source>
        <dbReference type="EMBL" id="DAD89367.1"/>
    </source>
</evidence>
<name>A0A8S5N4V7_9CAUD</name>
<dbReference type="EMBL" id="BK015060">
    <property type="protein sequence ID" value="DAD89367.1"/>
    <property type="molecule type" value="Genomic_DNA"/>
</dbReference>